<gene>
    <name evidence="1" type="ORF">ACFFVF_18385</name>
</gene>
<protein>
    <submittedName>
        <fullName evidence="1">Uncharacterized protein</fullName>
    </submittedName>
</protein>
<comment type="caution">
    <text evidence="1">The sequence shown here is derived from an EMBL/GenBank/DDBJ whole genome shotgun (WGS) entry which is preliminary data.</text>
</comment>
<sequence>MSNLALLNKFILLLLFSLGTSLYSQEIDSKYAFYKEGKCGEFKCQEVDSLSLYKDKTYHRSYKFVGHEIVTYQETGIWNIDNGILFLFSYYENKEGKEKETEFLNRYFFKMKKNSIVLLNRYECSSEGDRKLFYNIKLKCVKE</sequence>
<dbReference type="RefSeq" id="WP_236456366.1">
    <property type="nucleotide sequence ID" value="NZ_CBCSGE010000014.1"/>
</dbReference>
<dbReference type="Proteomes" id="UP001589607">
    <property type="component" value="Unassembled WGS sequence"/>
</dbReference>
<evidence type="ECO:0000313" key="1">
    <source>
        <dbReference type="EMBL" id="MFB9098478.1"/>
    </source>
</evidence>
<dbReference type="EMBL" id="JBHMEY010000089">
    <property type="protein sequence ID" value="MFB9098478.1"/>
    <property type="molecule type" value="Genomic_DNA"/>
</dbReference>
<accession>A0ABV5GT06</accession>
<keyword evidence="2" id="KW-1185">Reference proteome</keyword>
<reference evidence="1 2" key="1">
    <citation type="submission" date="2024-09" db="EMBL/GenBank/DDBJ databases">
        <authorList>
            <person name="Sun Q."/>
            <person name="Mori K."/>
        </authorList>
    </citation>
    <scope>NUCLEOTIDE SEQUENCE [LARGE SCALE GENOMIC DNA]</scope>
    <source>
        <strain evidence="1 2">CECT 7955</strain>
    </source>
</reference>
<evidence type="ECO:0000313" key="2">
    <source>
        <dbReference type="Proteomes" id="UP001589607"/>
    </source>
</evidence>
<organism evidence="1 2">
    <name type="scientific">Flavobacterium jumunjinense</name>
    <dbReference type="NCBI Taxonomy" id="998845"/>
    <lineage>
        <taxon>Bacteria</taxon>
        <taxon>Pseudomonadati</taxon>
        <taxon>Bacteroidota</taxon>
        <taxon>Flavobacteriia</taxon>
        <taxon>Flavobacteriales</taxon>
        <taxon>Flavobacteriaceae</taxon>
        <taxon>Flavobacterium</taxon>
    </lineage>
</organism>
<name>A0ABV5GT06_9FLAO</name>
<proteinExistence type="predicted"/>